<reference evidence="2 3" key="1">
    <citation type="journal article" date="2018" name="Front. Plant Sci.">
        <title>Red Clover (Trifolium pratense) and Zigzag Clover (T. medium) - A Picture of Genomic Similarities and Differences.</title>
        <authorList>
            <person name="Dluhosova J."/>
            <person name="Istvanek J."/>
            <person name="Nedelnik J."/>
            <person name="Repkova J."/>
        </authorList>
    </citation>
    <scope>NUCLEOTIDE SEQUENCE [LARGE SCALE GENOMIC DNA]</scope>
    <source>
        <strain evidence="3">cv. 10/8</strain>
        <tissue evidence="2">Leaf</tissue>
    </source>
</reference>
<dbReference type="AlphaFoldDB" id="A0A392VXV9"/>
<dbReference type="Proteomes" id="UP000265520">
    <property type="component" value="Unassembled WGS sequence"/>
</dbReference>
<feature type="non-terminal residue" evidence="2">
    <location>
        <position position="33"/>
    </location>
</feature>
<evidence type="ECO:0000256" key="1">
    <source>
        <dbReference type="SAM" id="MobiDB-lite"/>
    </source>
</evidence>
<proteinExistence type="predicted"/>
<protein>
    <submittedName>
        <fullName evidence="2">Uncharacterized protein</fullName>
    </submittedName>
</protein>
<evidence type="ECO:0000313" key="3">
    <source>
        <dbReference type="Proteomes" id="UP000265520"/>
    </source>
</evidence>
<evidence type="ECO:0000313" key="2">
    <source>
        <dbReference type="EMBL" id="MCI92319.1"/>
    </source>
</evidence>
<sequence length="33" mass="3615">MKVAIEEEDKLSQPSKKNKIAGPWSSPNCGRGE</sequence>
<organism evidence="2 3">
    <name type="scientific">Trifolium medium</name>
    <dbReference type="NCBI Taxonomy" id="97028"/>
    <lineage>
        <taxon>Eukaryota</taxon>
        <taxon>Viridiplantae</taxon>
        <taxon>Streptophyta</taxon>
        <taxon>Embryophyta</taxon>
        <taxon>Tracheophyta</taxon>
        <taxon>Spermatophyta</taxon>
        <taxon>Magnoliopsida</taxon>
        <taxon>eudicotyledons</taxon>
        <taxon>Gunneridae</taxon>
        <taxon>Pentapetalae</taxon>
        <taxon>rosids</taxon>
        <taxon>fabids</taxon>
        <taxon>Fabales</taxon>
        <taxon>Fabaceae</taxon>
        <taxon>Papilionoideae</taxon>
        <taxon>50 kb inversion clade</taxon>
        <taxon>NPAAA clade</taxon>
        <taxon>Hologalegina</taxon>
        <taxon>IRL clade</taxon>
        <taxon>Trifolieae</taxon>
        <taxon>Trifolium</taxon>
    </lineage>
</organism>
<keyword evidence="3" id="KW-1185">Reference proteome</keyword>
<comment type="caution">
    <text evidence="2">The sequence shown here is derived from an EMBL/GenBank/DDBJ whole genome shotgun (WGS) entry which is preliminary data.</text>
</comment>
<accession>A0A392VXV9</accession>
<dbReference type="EMBL" id="LXQA011297556">
    <property type="protein sequence ID" value="MCI92319.1"/>
    <property type="molecule type" value="Genomic_DNA"/>
</dbReference>
<feature type="region of interest" description="Disordered" evidence="1">
    <location>
        <begin position="1"/>
        <end position="33"/>
    </location>
</feature>
<name>A0A392VXV9_9FABA</name>